<dbReference type="Pfam" id="PF09998">
    <property type="entry name" value="DUF2239"/>
    <property type="match status" value="1"/>
</dbReference>
<sequence>MNNPATYTAFQGDRRITSGNGLHIALAIKAATRRGTDHGPILAFDDATARLVDFDLRGSDADIAQRLTLADERAVPDDVKKAELPRAPGRPKLGVVAREITLLPRHWEWLNRQSGGASVTLRKLVDAARAANGENHRKQQAREIADRFMLAMAGNQPGYEEAARALYAGNKMSFDSLIEPWPVDIRDYIRQLARDAFDAIADQGALPA</sequence>
<dbReference type="InterPro" id="IPR018715">
    <property type="entry name" value="DUF2239"/>
</dbReference>
<proteinExistence type="predicted"/>
<keyword evidence="2" id="KW-1185">Reference proteome</keyword>
<dbReference type="RefSeq" id="WP_129831387.1">
    <property type="nucleotide sequence ID" value="NZ_CP035704.1"/>
</dbReference>
<dbReference type="KEGG" id="xbc:ELE36_01330"/>
<organism evidence="1 2">
    <name type="scientific">Pseudolysobacter antarcticus</name>
    <dbReference type="NCBI Taxonomy" id="2511995"/>
    <lineage>
        <taxon>Bacteria</taxon>
        <taxon>Pseudomonadati</taxon>
        <taxon>Pseudomonadota</taxon>
        <taxon>Gammaproteobacteria</taxon>
        <taxon>Lysobacterales</taxon>
        <taxon>Rhodanobacteraceae</taxon>
        <taxon>Pseudolysobacter</taxon>
    </lineage>
</organism>
<dbReference type="Proteomes" id="UP000291562">
    <property type="component" value="Chromosome"/>
</dbReference>
<dbReference type="AlphaFoldDB" id="A0A411HF81"/>
<dbReference type="EMBL" id="CP035704">
    <property type="protein sequence ID" value="QBB69131.1"/>
    <property type="molecule type" value="Genomic_DNA"/>
</dbReference>
<accession>A0A411HF81</accession>
<name>A0A411HF81_9GAMM</name>
<evidence type="ECO:0000313" key="2">
    <source>
        <dbReference type="Proteomes" id="UP000291562"/>
    </source>
</evidence>
<protein>
    <submittedName>
        <fullName evidence="1">DUF2239 family protein</fullName>
    </submittedName>
</protein>
<evidence type="ECO:0000313" key="1">
    <source>
        <dbReference type="EMBL" id="QBB69131.1"/>
    </source>
</evidence>
<gene>
    <name evidence="1" type="ORF">ELE36_01330</name>
</gene>
<reference evidence="1 2" key="1">
    <citation type="submission" date="2019-01" db="EMBL/GenBank/DDBJ databases">
        <title>Pseudolysobacter antarctica gen. nov., sp. nov., isolated from Fildes Peninsula, Antarctica.</title>
        <authorList>
            <person name="Wei Z."/>
            <person name="Peng F."/>
        </authorList>
    </citation>
    <scope>NUCLEOTIDE SEQUENCE [LARGE SCALE GENOMIC DNA]</scope>
    <source>
        <strain evidence="1 2">AQ6-296</strain>
    </source>
</reference>
<dbReference type="OrthoDB" id="282960at2"/>